<feature type="region of interest" description="Disordered" evidence="1">
    <location>
        <begin position="290"/>
        <end position="310"/>
    </location>
</feature>
<keyword evidence="3" id="KW-0378">Hydrolase</keyword>
<reference evidence="3 4" key="1">
    <citation type="submission" date="2013-02" db="EMBL/GenBank/DDBJ databases">
        <title>Whole genome shotgun sequence of Gordonia paraffinivorans NBRC 108238.</title>
        <authorList>
            <person name="Isaki-Nakamura S."/>
            <person name="Hosoyama A."/>
            <person name="Tsuchikane K."/>
            <person name="Ando Y."/>
            <person name="Baba S."/>
            <person name="Ohji S."/>
            <person name="Hamada M."/>
            <person name="Tamura T."/>
            <person name="Yamazoe A."/>
            <person name="Yamazaki S."/>
            <person name="Fujita N."/>
        </authorList>
    </citation>
    <scope>NUCLEOTIDE SEQUENCE [LARGE SCALE GENOMIC DNA]</scope>
    <source>
        <strain evidence="3 4">NBRC 108238</strain>
    </source>
</reference>
<keyword evidence="4" id="KW-1185">Reference proteome</keyword>
<dbReference type="Pfam" id="PF12697">
    <property type="entry name" value="Abhydrolase_6"/>
    <property type="match status" value="1"/>
</dbReference>
<sequence length="310" mass="33923">MGTTPTALHTVGLPSGTLEYATYGPEGSRYPPVLFVHGAVVDHRLWEPVADLLADRGIRSVIPLLPLGAHRIPLGSGADRSPRGVSRLLREFAGHLGLSSATLVANDTGGAITQFALDEDPGFVGRLVFTNCDAFDLFPPQPFGLYFALMKRRALLRPLAEAMRWRRLRHSPLGVGLLLNDPDPDLTASVFEPLRSDARIRDDFRAFLKGIRPSELFAVTQRMSQVDLPVRFVWGRDDRCFTLTHGRRFALLFGGEAVPFVEVPGARTFVSLDQPRAVADEIAAFTVEARTPEEKKVTGEASDSGSGPRQ</sequence>
<evidence type="ECO:0000313" key="3">
    <source>
        <dbReference type="EMBL" id="GAC82693.1"/>
    </source>
</evidence>
<dbReference type="InterPro" id="IPR050228">
    <property type="entry name" value="Carboxylesterase_BioH"/>
</dbReference>
<feature type="compositionally biased region" description="Polar residues" evidence="1">
    <location>
        <begin position="301"/>
        <end position="310"/>
    </location>
</feature>
<dbReference type="PANTHER" id="PTHR43194:SF2">
    <property type="entry name" value="PEROXISOMAL MEMBRANE PROTEIN LPX1"/>
    <property type="match status" value="1"/>
</dbReference>
<gene>
    <name evidence="3" type="ORF">GP2_004_00110</name>
</gene>
<dbReference type="EMBL" id="BAOQ01000004">
    <property type="protein sequence ID" value="GAC82693.1"/>
    <property type="molecule type" value="Genomic_DNA"/>
</dbReference>
<dbReference type="RefSeq" id="WP_006898928.1">
    <property type="nucleotide sequence ID" value="NZ_BAOQ01000004.1"/>
</dbReference>
<proteinExistence type="predicted"/>
<dbReference type="Gene3D" id="3.40.50.1820">
    <property type="entry name" value="alpha/beta hydrolase"/>
    <property type="match status" value="1"/>
</dbReference>
<evidence type="ECO:0000256" key="1">
    <source>
        <dbReference type="SAM" id="MobiDB-lite"/>
    </source>
</evidence>
<dbReference type="InterPro" id="IPR029058">
    <property type="entry name" value="AB_hydrolase_fold"/>
</dbReference>
<evidence type="ECO:0000259" key="2">
    <source>
        <dbReference type="Pfam" id="PF12697"/>
    </source>
</evidence>
<accession>A0ABQ0IGH1</accession>
<feature type="domain" description="AB hydrolase-1" evidence="2">
    <location>
        <begin position="33"/>
        <end position="280"/>
    </location>
</feature>
<dbReference type="InterPro" id="IPR000073">
    <property type="entry name" value="AB_hydrolase_1"/>
</dbReference>
<dbReference type="SUPFAM" id="SSF53474">
    <property type="entry name" value="alpha/beta-Hydrolases"/>
    <property type="match status" value="1"/>
</dbReference>
<dbReference type="PANTHER" id="PTHR43194">
    <property type="entry name" value="HYDROLASE ALPHA/BETA FOLD FAMILY"/>
    <property type="match status" value="1"/>
</dbReference>
<dbReference type="GO" id="GO:0016787">
    <property type="term" value="F:hydrolase activity"/>
    <property type="evidence" value="ECO:0007669"/>
    <property type="project" value="UniProtKB-KW"/>
</dbReference>
<protein>
    <submittedName>
        <fullName evidence="3">Hydrolase</fullName>
    </submittedName>
</protein>
<organism evidence="3 4">
    <name type="scientific">Gordonia paraffinivorans NBRC 108238</name>
    <dbReference type="NCBI Taxonomy" id="1223543"/>
    <lineage>
        <taxon>Bacteria</taxon>
        <taxon>Bacillati</taxon>
        <taxon>Actinomycetota</taxon>
        <taxon>Actinomycetes</taxon>
        <taxon>Mycobacteriales</taxon>
        <taxon>Gordoniaceae</taxon>
        <taxon>Gordonia</taxon>
    </lineage>
</organism>
<name>A0ABQ0IGH1_9ACTN</name>
<dbReference type="Proteomes" id="UP000035021">
    <property type="component" value="Unassembled WGS sequence"/>
</dbReference>
<evidence type="ECO:0000313" key="4">
    <source>
        <dbReference type="Proteomes" id="UP000035021"/>
    </source>
</evidence>
<comment type="caution">
    <text evidence="3">The sequence shown here is derived from an EMBL/GenBank/DDBJ whole genome shotgun (WGS) entry which is preliminary data.</text>
</comment>